<feature type="compositionally biased region" description="Basic and acidic residues" evidence="1">
    <location>
        <begin position="28"/>
        <end position="41"/>
    </location>
</feature>
<organism evidence="3 5">
    <name type="scientific">Didymodactylos carnosus</name>
    <dbReference type="NCBI Taxonomy" id="1234261"/>
    <lineage>
        <taxon>Eukaryota</taxon>
        <taxon>Metazoa</taxon>
        <taxon>Spiralia</taxon>
        <taxon>Gnathifera</taxon>
        <taxon>Rotifera</taxon>
        <taxon>Eurotatoria</taxon>
        <taxon>Bdelloidea</taxon>
        <taxon>Philodinida</taxon>
        <taxon>Philodinidae</taxon>
        <taxon>Didymodactylos</taxon>
    </lineage>
</organism>
<accession>A0A816DE17</accession>
<dbReference type="Pfam" id="PF13450">
    <property type="entry name" value="NAD_binding_8"/>
    <property type="match status" value="1"/>
</dbReference>
<proteinExistence type="predicted"/>
<keyword evidence="5" id="KW-1185">Reference proteome</keyword>
<dbReference type="Proteomes" id="UP000681722">
    <property type="component" value="Unassembled WGS sequence"/>
</dbReference>
<dbReference type="OrthoDB" id="5046242at2759"/>
<dbReference type="EMBL" id="CAJNOQ010043883">
    <property type="protein sequence ID" value="CAF1631824.1"/>
    <property type="molecule type" value="Genomic_DNA"/>
</dbReference>
<dbReference type="EMBL" id="CAJOBC010111804">
    <property type="protein sequence ID" value="CAF4531562.1"/>
    <property type="molecule type" value="Genomic_DNA"/>
</dbReference>
<feature type="chain" id="PRO_5036229803" description="Amine oxidase domain-containing protein" evidence="2">
    <location>
        <begin position="22"/>
        <end position="123"/>
    </location>
</feature>
<dbReference type="Gene3D" id="3.50.50.60">
    <property type="entry name" value="FAD/NAD(P)-binding domain"/>
    <property type="match status" value="1"/>
</dbReference>
<dbReference type="SUPFAM" id="SSF51905">
    <property type="entry name" value="FAD/NAD(P)-binding domain"/>
    <property type="match status" value="1"/>
</dbReference>
<keyword evidence="2" id="KW-0732">Signal</keyword>
<feature type="region of interest" description="Disordered" evidence="1">
    <location>
        <begin position="24"/>
        <end position="51"/>
    </location>
</feature>
<comment type="caution">
    <text evidence="3">The sequence shown here is derived from an EMBL/GenBank/DDBJ whole genome shotgun (WGS) entry which is preliminary data.</text>
</comment>
<evidence type="ECO:0000313" key="5">
    <source>
        <dbReference type="Proteomes" id="UP000663829"/>
    </source>
</evidence>
<sequence length="123" mass="13536">MRMRFSLIYFLVLVEFALTTSHHHNGDRRKDLHRKTGDNRPHNSGAHNAAASFKSFDNKNREILASDPRPPQIAIIGAGISGLTAALTLSDVPSTLDITVFEADSYIGGRIHDSGKDILLNNQ</sequence>
<evidence type="ECO:0008006" key="6">
    <source>
        <dbReference type="Google" id="ProtNLM"/>
    </source>
</evidence>
<evidence type="ECO:0000256" key="2">
    <source>
        <dbReference type="SAM" id="SignalP"/>
    </source>
</evidence>
<protein>
    <recommendedName>
        <fullName evidence="6">Amine oxidase domain-containing protein</fullName>
    </recommendedName>
</protein>
<dbReference type="AlphaFoldDB" id="A0A816DE17"/>
<feature type="signal peptide" evidence="2">
    <location>
        <begin position="1"/>
        <end position="21"/>
    </location>
</feature>
<reference evidence="3" key="1">
    <citation type="submission" date="2021-02" db="EMBL/GenBank/DDBJ databases">
        <authorList>
            <person name="Nowell W R."/>
        </authorList>
    </citation>
    <scope>NUCLEOTIDE SEQUENCE</scope>
</reference>
<evidence type="ECO:0000256" key="1">
    <source>
        <dbReference type="SAM" id="MobiDB-lite"/>
    </source>
</evidence>
<name>A0A816DE17_9BILA</name>
<evidence type="ECO:0000313" key="3">
    <source>
        <dbReference type="EMBL" id="CAF1631824.1"/>
    </source>
</evidence>
<gene>
    <name evidence="3" type="ORF">GPM918_LOCUS44391</name>
    <name evidence="4" type="ORF">SRO942_LOCUS46220</name>
</gene>
<feature type="non-terminal residue" evidence="3">
    <location>
        <position position="1"/>
    </location>
</feature>
<dbReference type="InterPro" id="IPR036188">
    <property type="entry name" value="FAD/NAD-bd_sf"/>
</dbReference>
<evidence type="ECO:0000313" key="4">
    <source>
        <dbReference type="EMBL" id="CAF4531562.1"/>
    </source>
</evidence>
<dbReference type="Proteomes" id="UP000663829">
    <property type="component" value="Unassembled WGS sequence"/>
</dbReference>